<reference evidence="1 2" key="1">
    <citation type="submission" date="2010-01" db="EMBL/GenBank/DDBJ databases">
        <authorList>
            <person name="Weinstock G."/>
            <person name="Sodergren E."/>
            <person name="Clifton S."/>
            <person name="Fulton L."/>
            <person name="Fulton B."/>
            <person name="Courtney L."/>
            <person name="Fronick C."/>
            <person name="Harrison M."/>
            <person name="Strong C."/>
            <person name="Farmer C."/>
            <person name="Delahaunty K."/>
            <person name="Markovic C."/>
            <person name="Hall O."/>
            <person name="Minx P."/>
            <person name="Tomlinson C."/>
            <person name="Mitreva M."/>
            <person name="Nelson J."/>
            <person name="Hou S."/>
            <person name="Wollam A."/>
            <person name="Pepin K.H."/>
            <person name="Johnson M."/>
            <person name="Bhonagiri V."/>
            <person name="Nash W.E."/>
            <person name="Warren W."/>
            <person name="Chinwalla A."/>
            <person name="Mardis E.R."/>
            <person name="Wilson R.K."/>
        </authorList>
    </citation>
    <scope>NUCLEOTIDE SEQUENCE [LARGE SCALE GENOMIC DNA]</scope>
    <source>
        <strain evidence="1 2">DSM 13479</strain>
    </source>
</reference>
<name>D3AHB7_9FIRM</name>
<sequence length="53" mass="5918">MGRRYPQWNSGRCLSHLLRLPAAFPAHQLSGLISFPGSSANRPVSRTDNLNRI</sequence>
<dbReference type="AlphaFoldDB" id="D3AHB7"/>
<dbReference type="Proteomes" id="UP000004968">
    <property type="component" value="Unassembled WGS sequence"/>
</dbReference>
<organism evidence="1 2">
    <name type="scientific">Hungatella hathewayi DSM 13479</name>
    <dbReference type="NCBI Taxonomy" id="566550"/>
    <lineage>
        <taxon>Bacteria</taxon>
        <taxon>Bacillati</taxon>
        <taxon>Bacillota</taxon>
        <taxon>Clostridia</taxon>
        <taxon>Lachnospirales</taxon>
        <taxon>Lachnospiraceae</taxon>
        <taxon>Hungatella</taxon>
    </lineage>
</organism>
<evidence type="ECO:0000313" key="1">
    <source>
        <dbReference type="EMBL" id="EFC98810.1"/>
    </source>
</evidence>
<proteinExistence type="predicted"/>
<gene>
    <name evidence="1" type="ORF">CLOSTHATH_03005</name>
</gene>
<evidence type="ECO:0000313" key="2">
    <source>
        <dbReference type="Proteomes" id="UP000004968"/>
    </source>
</evidence>
<accession>D3AHB7</accession>
<dbReference type="EMBL" id="ACIO01000237">
    <property type="protein sequence ID" value="EFC98810.1"/>
    <property type="molecule type" value="Genomic_DNA"/>
</dbReference>
<protein>
    <submittedName>
        <fullName evidence="1">Uncharacterized protein</fullName>
    </submittedName>
</protein>
<dbReference type="HOGENOM" id="CLU_3062336_0_0_9"/>
<comment type="caution">
    <text evidence="1">The sequence shown here is derived from an EMBL/GenBank/DDBJ whole genome shotgun (WGS) entry which is preliminary data.</text>
</comment>